<evidence type="ECO:0000313" key="3">
    <source>
        <dbReference type="RefSeq" id="XP_071933293.1"/>
    </source>
</evidence>
<keyword evidence="1" id="KW-0812">Transmembrane</keyword>
<organism evidence="2 3">
    <name type="scientific">Coffea arabica</name>
    <name type="common">Arabian coffee</name>
    <dbReference type="NCBI Taxonomy" id="13443"/>
    <lineage>
        <taxon>Eukaryota</taxon>
        <taxon>Viridiplantae</taxon>
        <taxon>Streptophyta</taxon>
        <taxon>Embryophyta</taxon>
        <taxon>Tracheophyta</taxon>
        <taxon>Spermatophyta</taxon>
        <taxon>Magnoliopsida</taxon>
        <taxon>eudicotyledons</taxon>
        <taxon>Gunneridae</taxon>
        <taxon>Pentapetalae</taxon>
        <taxon>asterids</taxon>
        <taxon>lamiids</taxon>
        <taxon>Gentianales</taxon>
        <taxon>Rubiaceae</taxon>
        <taxon>Ixoroideae</taxon>
        <taxon>Gardenieae complex</taxon>
        <taxon>Bertiereae - Coffeeae clade</taxon>
        <taxon>Coffeeae</taxon>
        <taxon>Coffea</taxon>
    </lineage>
</organism>
<gene>
    <name evidence="3" type="primary">LOC140035794</name>
</gene>
<protein>
    <recommendedName>
        <fullName evidence="4">Late embryogenesis abundant protein LEA-2 subgroup domain-containing protein</fullName>
    </recommendedName>
</protein>
<evidence type="ECO:0000256" key="1">
    <source>
        <dbReference type="SAM" id="Phobius"/>
    </source>
</evidence>
<evidence type="ECO:0000313" key="2">
    <source>
        <dbReference type="Proteomes" id="UP001652660"/>
    </source>
</evidence>
<accession>A0ABM4WNE3</accession>
<name>A0ABM4WNE3_COFAR</name>
<feature type="transmembrane region" description="Helical" evidence="1">
    <location>
        <begin position="20"/>
        <end position="44"/>
    </location>
</feature>
<evidence type="ECO:0008006" key="4">
    <source>
        <dbReference type="Google" id="ProtNLM"/>
    </source>
</evidence>
<dbReference type="RefSeq" id="XP_071933293.1">
    <property type="nucleotide sequence ID" value="XM_072077192.1"/>
</dbReference>
<keyword evidence="1" id="KW-0472">Membrane</keyword>
<sequence>MMHDPYAPRSKSSSKGRTNLASCIVATVFLLILAAGAVVAYFLLLKPKAPKIAVDAVQFPTFSASNGTVNFTFFQYVTVTNPNRDEFTHYDSSLQLVYFGQPVGLVFIPAGKIQGGRAQHMSAKFNVQSYPLPPAVAARVGDNQAAAAAGGGGGGSVGPMVAGPTMEIETRMKLEGRVRVLKVFTHRVDTGVRCGVVIEVTRGSVLGFHC</sequence>
<proteinExistence type="predicted"/>
<dbReference type="PANTHER" id="PTHR31852">
    <property type="entry name" value="LATE EMBRYOGENESIS ABUNDANT (LEA) HYDROXYPROLINE-RICH GLYCOPROTEIN FAMILY"/>
    <property type="match status" value="1"/>
</dbReference>
<dbReference type="Proteomes" id="UP001652660">
    <property type="component" value="Chromosome 2c"/>
</dbReference>
<dbReference type="GeneID" id="140035794"/>
<reference evidence="3" key="1">
    <citation type="submission" date="2025-08" db="UniProtKB">
        <authorList>
            <consortium name="RefSeq"/>
        </authorList>
    </citation>
    <scope>IDENTIFICATION</scope>
    <source>
        <tissue evidence="3">Leaves</tissue>
    </source>
</reference>
<dbReference type="SUPFAM" id="SSF117070">
    <property type="entry name" value="LEA14-like"/>
    <property type="match status" value="1"/>
</dbReference>
<dbReference type="InterPro" id="IPR055301">
    <property type="entry name" value="Lea14-like_2"/>
</dbReference>
<keyword evidence="1" id="KW-1133">Transmembrane helix</keyword>
<keyword evidence="2" id="KW-1185">Reference proteome</keyword>